<proteinExistence type="predicted"/>
<name>A0A0T5NS44_9RHOB</name>
<comment type="caution">
    <text evidence="3">The sequence shown here is derived from an EMBL/GenBank/DDBJ whole genome shotgun (WGS) entry which is preliminary data.</text>
</comment>
<dbReference type="STRING" id="1641875.XM53_14855"/>
<evidence type="ECO:0000256" key="1">
    <source>
        <dbReference type="SAM" id="SignalP"/>
    </source>
</evidence>
<protein>
    <submittedName>
        <fullName evidence="3">Glycine/betaine ABC transporter substrate-binding protein</fullName>
    </submittedName>
</protein>
<feature type="domain" description="ABC-type glycine betaine transport system substrate-binding" evidence="2">
    <location>
        <begin position="35"/>
        <end position="304"/>
    </location>
</feature>
<feature type="signal peptide" evidence="1">
    <location>
        <begin position="1"/>
        <end position="33"/>
    </location>
</feature>
<keyword evidence="1" id="KW-0732">Signal</keyword>
<dbReference type="Gene3D" id="3.40.190.100">
    <property type="entry name" value="Glycine betaine-binding periplasmic protein, domain 2"/>
    <property type="match status" value="1"/>
</dbReference>
<dbReference type="Gene3D" id="3.40.190.10">
    <property type="entry name" value="Periplasmic binding protein-like II"/>
    <property type="match status" value="1"/>
</dbReference>
<dbReference type="GO" id="GO:0022857">
    <property type="term" value="F:transmembrane transporter activity"/>
    <property type="evidence" value="ECO:0007669"/>
    <property type="project" value="InterPro"/>
</dbReference>
<dbReference type="CDD" id="cd13643">
    <property type="entry name" value="PBP2_BCP_2"/>
    <property type="match status" value="1"/>
</dbReference>
<dbReference type="Proteomes" id="UP000051295">
    <property type="component" value="Unassembled WGS sequence"/>
</dbReference>
<organism evidence="3 4">
    <name type="scientific">Roseovarius atlanticus</name>
    <dbReference type="NCBI Taxonomy" id="1641875"/>
    <lineage>
        <taxon>Bacteria</taxon>
        <taxon>Pseudomonadati</taxon>
        <taxon>Pseudomonadota</taxon>
        <taxon>Alphaproteobacteria</taxon>
        <taxon>Rhodobacterales</taxon>
        <taxon>Roseobacteraceae</taxon>
        <taxon>Roseovarius</taxon>
    </lineage>
</organism>
<reference evidence="3 4" key="1">
    <citation type="submission" date="2015-04" db="EMBL/GenBank/DDBJ databases">
        <title>The draft genome sequence of Roseovarius sp.R12b.</title>
        <authorList>
            <person name="Li G."/>
            <person name="Lai Q."/>
            <person name="Shao Z."/>
            <person name="Yan P."/>
        </authorList>
    </citation>
    <scope>NUCLEOTIDE SEQUENCE [LARGE SCALE GENOMIC DNA]</scope>
    <source>
        <strain evidence="3 4">R12B</strain>
    </source>
</reference>
<evidence type="ECO:0000313" key="3">
    <source>
        <dbReference type="EMBL" id="KRS11757.1"/>
    </source>
</evidence>
<feature type="chain" id="PRO_5006663853" evidence="1">
    <location>
        <begin position="34"/>
        <end position="321"/>
    </location>
</feature>
<evidence type="ECO:0000259" key="2">
    <source>
        <dbReference type="Pfam" id="PF04069"/>
    </source>
</evidence>
<dbReference type="EMBL" id="LAXJ01000017">
    <property type="protein sequence ID" value="KRS11757.1"/>
    <property type="molecule type" value="Genomic_DNA"/>
</dbReference>
<dbReference type="Pfam" id="PF04069">
    <property type="entry name" value="OpuAC"/>
    <property type="match status" value="1"/>
</dbReference>
<accession>A0A0T5NS44</accession>
<dbReference type="AlphaFoldDB" id="A0A0T5NS44"/>
<keyword evidence="4" id="KW-1185">Reference proteome</keyword>
<dbReference type="PATRIC" id="fig|1641875.4.peg.778"/>
<evidence type="ECO:0000313" key="4">
    <source>
        <dbReference type="Proteomes" id="UP000051295"/>
    </source>
</evidence>
<sequence>MICINKNRERTMKMNSVLWAASLSLAGAGMAQAETVRIPINEWTGQHISAHITGTLLEKAGHDVEYVTAGAVPQFAAIANGDLHLQPEVWTNNVGDIYPKAVESGDITVVGQLGLQPQEGWIYPPYMAEKCPGLPDYQALYDCAQAFAAADTFPKGRLITYPADWGTRSKDVVAMIDMPFEPVAGGSEGAMIAELKSATATQDPILMMFWQPHWLFADMEMEWVAWDPADGECVEEEGQERGKACGFQQASIDKIINAEFAEANPSVAAVFEQISIDNEVQNALMLEIDQKGRDLEEVVAEWIDANEETWGPWVEAGRAAQ</sequence>
<gene>
    <name evidence="3" type="ORF">XM53_14855</name>
</gene>
<dbReference type="InterPro" id="IPR007210">
    <property type="entry name" value="ABC_Gly_betaine_transp_sub-bd"/>
</dbReference>
<dbReference type="SUPFAM" id="SSF53850">
    <property type="entry name" value="Periplasmic binding protein-like II"/>
    <property type="match status" value="1"/>
</dbReference>
<dbReference type="GO" id="GO:0043190">
    <property type="term" value="C:ATP-binding cassette (ABC) transporter complex"/>
    <property type="evidence" value="ECO:0007669"/>
    <property type="project" value="InterPro"/>
</dbReference>